<accession>A0A1G2CPA0</accession>
<proteinExistence type="predicted"/>
<evidence type="ECO:0000313" key="3">
    <source>
        <dbReference type="Proteomes" id="UP000177246"/>
    </source>
</evidence>
<reference evidence="2 3" key="1">
    <citation type="journal article" date="2016" name="Nat. Commun.">
        <title>Thousands of microbial genomes shed light on interconnected biogeochemical processes in an aquifer system.</title>
        <authorList>
            <person name="Anantharaman K."/>
            <person name="Brown C.T."/>
            <person name="Hug L.A."/>
            <person name="Sharon I."/>
            <person name="Castelle C.J."/>
            <person name="Probst A.J."/>
            <person name="Thomas B.C."/>
            <person name="Singh A."/>
            <person name="Wilkins M.J."/>
            <person name="Karaoz U."/>
            <person name="Brodie E.L."/>
            <person name="Williams K.H."/>
            <person name="Hubbard S.S."/>
            <person name="Banfield J.F."/>
        </authorList>
    </citation>
    <scope>NUCLEOTIDE SEQUENCE [LARGE SCALE GENOMIC DNA]</scope>
</reference>
<comment type="caution">
    <text evidence="2">The sequence shown here is derived from an EMBL/GenBank/DDBJ whole genome shotgun (WGS) entry which is preliminary data.</text>
</comment>
<feature type="compositionally biased region" description="Basic and acidic residues" evidence="1">
    <location>
        <begin position="10"/>
        <end position="24"/>
    </location>
</feature>
<evidence type="ECO:0000256" key="1">
    <source>
        <dbReference type="SAM" id="MobiDB-lite"/>
    </source>
</evidence>
<gene>
    <name evidence="2" type="ORF">A2430_00275</name>
</gene>
<protein>
    <submittedName>
        <fullName evidence="2">Uncharacterized protein</fullName>
    </submittedName>
</protein>
<feature type="region of interest" description="Disordered" evidence="1">
    <location>
        <begin position="1"/>
        <end position="24"/>
    </location>
</feature>
<dbReference type="Proteomes" id="UP000177246">
    <property type="component" value="Unassembled WGS sequence"/>
</dbReference>
<sequence length="154" mass="18087">MKENFNFGENRTEKPEKERDKEEKLEEIRMKIREMRSEALAKYKNEIESGGKIKEKVNRHLVKIEEEDIDKIPEDLLLLFNEVNNLTIYLDEDYDNCVGKVNKMFDDYFSELEGVDDAKKSYKIALAGVRSLIANMLAKKFLDYHSLKETKEAA</sequence>
<dbReference type="AlphaFoldDB" id="A0A1G2CPA0"/>
<dbReference type="EMBL" id="MHLF01000028">
    <property type="protein sequence ID" value="OGZ03067.1"/>
    <property type="molecule type" value="Genomic_DNA"/>
</dbReference>
<name>A0A1G2CPA0_9BACT</name>
<evidence type="ECO:0000313" key="2">
    <source>
        <dbReference type="EMBL" id="OGZ03067.1"/>
    </source>
</evidence>
<organism evidence="2 3">
    <name type="scientific">Candidatus Liptonbacteria bacterium RIFOXYC1_FULL_36_8</name>
    <dbReference type="NCBI Taxonomy" id="1798655"/>
    <lineage>
        <taxon>Bacteria</taxon>
        <taxon>Candidatus Liptoniibacteriota</taxon>
    </lineage>
</organism>